<keyword evidence="6" id="KW-0255">Endonuclease</keyword>
<dbReference type="Pfam" id="PF01420">
    <property type="entry name" value="Methylase_S"/>
    <property type="match status" value="2"/>
</dbReference>
<dbReference type="InterPro" id="IPR051212">
    <property type="entry name" value="Type-I_RE_S_subunit"/>
</dbReference>
<keyword evidence="2" id="KW-0680">Restriction system</keyword>
<evidence type="ECO:0000256" key="1">
    <source>
        <dbReference type="ARBA" id="ARBA00010923"/>
    </source>
</evidence>
<dbReference type="Gene3D" id="1.10.287.1120">
    <property type="entry name" value="Bipartite methylase S protein"/>
    <property type="match status" value="1"/>
</dbReference>
<sequence length="441" mass="50208">MEITAEKIDFERYTAYKDIGVEWLGEVPEHWEVIKLKRIFYEVKKRTNTELSCGSISFGKVVYKDDEKIPEATKKSYQIVLKGDFLVNPLNLNYDLISLRIALSEIDVVVSSGYIVLHNSVALDLNYFKWLLHRFDVAYMKLLGSGVRQTLNFNDIGNSEIVFPPIAEQTAIANFLDRKIELIDRAIAQKEKQIELLKERRQVLVNKAVTRGLNPDVPLKNSGVEWIGEIPEHWEVKRLKNFIMDLESGVSVNASESEAAGLGEIGVLKTSAVYKYSFDFRENKKVFQSELRRVNCPVRSNCIIISRMNAPELVGASGYVDREYPNLFLPDRLWQTVFNKNTKLNVIWLSKVLITDGFRRCITSIANGSSPSMKNISKGDFLNLKVSEPPYKEQCEIASHIENVTKKTAKATSRKENEIEKLKEYKATLINSAVTGKIKVS</sequence>
<dbReference type="InterPro" id="IPR044946">
    <property type="entry name" value="Restrct_endonuc_typeI_TRD_sf"/>
</dbReference>
<dbReference type="GO" id="GO:0009307">
    <property type="term" value="P:DNA restriction-modification system"/>
    <property type="evidence" value="ECO:0007669"/>
    <property type="project" value="UniProtKB-KW"/>
</dbReference>
<dbReference type="EMBL" id="QWDC01000006">
    <property type="protein sequence ID" value="RFZ90011.1"/>
    <property type="molecule type" value="Genomic_DNA"/>
</dbReference>
<dbReference type="GO" id="GO:0004519">
    <property type="term" value="F:endonuclease activity"/>
    <property type="evidence" value="ECO:0007669"/>
    <property type="project" value="UniProtKB-KW"/>
</dbReference>
<dbReference type="Proteomes" id="UP000264217">
    <property type="component" value="Unassembled WGS sequence"/>
</dbReference>
<evidence type="ECO:0000256" key="3">
    <source>
        <dbReference type="ARBA" id="ARBA00023125"/>
    </source>
</evidence>
<dbReference type="InterPro" id="IPR000055">
    <property type="entry name" value="Restrct_endonuc_typeI_TRD"/>
</dbReference>
<dbReference type="RefSeq" id="WP_117394195.1">
    <property type="nucleotide sequence ID" value="NZ_QWDC01000006.1"/>
</dbReference>
<proteinExistence type="inferred from homology"/>
<keyword evidence="6" id="KW-0378">Hydrolase</keyword>
<dbReference type="PANTHER" id="PTHR43140">
    <property type="entry name" value="TYPE-1 RESTRICTION ENZYME ECOKI SPECIFICITY PROTEIN"/>
    <property type="match status" value="1"/>
</dbReference>
<keyword evidence="4" id="KW-0175">Coiled coil</keyword>
<feature type="domain" description="Type I restriction modification DNA specificity" evidence="5">
    <location>
        <begin position="29"/>
        <end position="195"/>
    </location>
</feature>
<evidence type="ECO:0000256" key="2">
    <source>
        <dbReference type="ARBA" id="ARBA00022747"/>
    </source>
</evidence>
<accession>A0A372NM45</accession>
<comment type="caution">
    <text evidence="6">The sequence shown here is derived from an EMBL/GenBank/DDBJ whole genome shotgun (WGS) entry which is preliminary data.</text>
</comment>
<name>A0A372NM45_9SPHI</name>
<dbReference type="GO" id="GO:0003677">
    <property type="term" value="F:DNA binding"/>
    <property type="evidence" value="ECO:0007669"/>
    <property type="project" value="UniProtKB-KW"/>
</dbReference>
<evidence type="ECO:0000313" key="7">
    <source>
        <dbReference type="Proteomes" id="UP000264217"/>
    </source>
</evidence>
<keyword evidence="3" id="KW-0238">DNA-binding</keyword>
<evidence type="ECO:0000259" key="5">
    <source>
        <dbReference type="Pfam" id="PF01420"/>
    </source>
</evidence>
<keyword evidence="7" id="KW-1185">Reference proteome</keyword>
<reference evidence="6 7" key="1">
    <citation type="submission" date="2018-08" db="EMBL/GenBank/DDBJ databases">
        <title>Mucilaginibacter sp. MYSH2.</title>
        <authorList>
            <person name="Seo T."/>
        </authorList>
    </citation>
    <scope>NUCLEOTIDE SEQUENCE [LARGE SCALE GENOMIC DNA]</scope>
    <source>
        <strain evidence="6 7">MYSH2</strain>
    </source>
</reference>
<dbReference type="SUPFAM" id="SSF116734">
    <property type="entry name" value="DNA methylase specificity domain"/>
    <property type="match status" value="2"/>
</dbReference>
<evidence type="ECO:0000313" key="6">
    <source>
        <dbReference type="EMBL" id="RFZ90011.1"/>
    </source>
</evidence>
<gene>
    <name evidence="6" type="ORF">D0C36_23575</name>
</gene>
<dbReference type="OrthoDB" id="667970at2"/>
<keyword evidence="6" id="KW-0540">Nuclease</keyword>
<dbReference type="AlphaFoldDB" id="A0A372NM45"/>
<organism evidence="6 7">
    <name type="scientific">Mucilaginibacter conchicola</name>
    <dbReference type="NCBI Taxonomy" id="2303333"/>
    <lineage>
        <taxon>Bacteria</taxon>
        <taxon>Pseudomonadati</taxon>
        <taxon>Bacteroidota</taxon>
        <taxon>Sphingobacteriia</taxon>
        <taxon>Sphingobacteriales</taxon>
        <taxon>Sphingobacteriaceae</taxon>
        <taxon>Mucilaginibacter</taxon>
    </lineage>
</organism>
<feature type="coiled-coil region" evidence="4">
    <location>
        <begin position="173"/>
        <end position="207"/>
    </location>
</feature>
<feature type="domain" description="Type I restriction modification DNA specificity" evidence="5">
    <location>
        <begin position="231"/>
        <end position="421"/>
    </location>
</feature>
<dbReference type="PANTHER" id="PTHR43140:SF1">
    <property type="entry name" value="TYPE I RESTRICTION ENZYME ECOKI SPECIFICITY SUBUNIT"/>
    <property type="match status" value="1"/>
</dbReference>
<comment type="similarity">
    <text evidence="1">Belongs to the type-I restriction system S methylase family.</text>
</comment>
<protein>
    <submittedName>
        <fullName evidence="6">Restriction endonuclease subunit S</fullName>
    </submittedName>
</protein>
<dbReference type="Gene3D" id="3.90.220.20">
    <property type="entry name" value="DNA methylase specificity domains"/>
    <property type="match status" value="2"/>
</dbReference>
<evidence type="ECO:0000256" key="4">
    <source>
        <dbReference type="SAM" id="Coils"/>
    </source>
</evidence>